<sequence>MIFFLSSFSWNFFLKKRSLSFNSFIIYLKRLKKVAKNPTISVPRHFVICINWFFEINGYLFKQCGNVDRF</sequence>
<evidence type="ECO:0000313" key="2">
    <source>
        <dbReference type="Proteomes" id="UP000031465"/>
    </source>
</evidence>
<gene>
    <name evidence="1" type="ORF">DB44_DK00050</name>
</gene>
<reference evidence="1 2" key="1">
    <citation type="journal article" date="2014" name="Mol. Biol. Evol.">
        <title>Massive expansion of Ubiquitination-related gene families within the Chlamydiae.</title>
        <authorList>
            <person name="Domman D."/>
            <person name="Collingro A."/>
            <person name="Lagkouvardos I."/>
            <person name="Gehre L."/>
            <person name="Weinmaier T."/>
            <person name="Rattei T."/>
            <person name="Subtil A."/>
            <person name="Horn M."/>
        </authorList>
    </citation>
    <scope>NUCLEOTIDE SEQUENCE [LARGE SCALE GENOMIC DNA]</scope>
    <source>
        <strain evidence="1 2">EI2</strain>
    </source>
</reference>
<accession>A0A0C1H9C6</accession>
<dbReference type="Proteomes" id="UP000031465">
    <property type="component" value="Unassembled WGS sequence"/>
</dbReference>
<protein>
    <submittedName>
        <fullName evidence="1">Uncharacterized protein</fullName>
    </submittedName>
</protein>
<evidence type="ECO:0000313" key="1">
    <source>
        <dbReference type="EMBL" id="KIC71478.1"/>
    </source>
</evidence>
<organism evidence="1 2">
    <name type="scientific">Candidatus Protochlamydia amoebophila</name>
    <dbReference type="NCBI Taxonomy" id="362787"/>
    <lineage>
        <taxon>Bacteria</taxon>
        <taxon>Pseudomonadati</taxon>
        <taxon>Chlamydiota</taxon>
        <taxon>Chlamydiia</taxon>
        <taxon>Parachlamydiales</taxon>
        <taxon>Parachlamydiaceae</taxon>
        <taxon>Candidatus Protochlamydia</taxon>
    </lineage>
</organism>
<proteinExistence type="predicted"/>
<name>A0A0C1H9C6_9BACT</name>
<comment type="caution">
    <text evidence="1">The sequence shown here is derived from an EMBL/GenBank/DDBJ whole genome shotgun (WGS) entry which is preliminary data.</text>
</comment>
<dbReference type="EMBL" id="JSAN01000083">
    <property type="protein sequence ID" value="KIC71478.1"/>
    <property type="molecule type" value="Genomic_DNA"/>
</dbReference>
<dbReference type="AlphaFoldDB" id="A0A0C1H9C6"/>